<dbReference type="InterPro" id="IPR000281">
    <property type="entry name" value="HTH_RpiR"/>
</dbReference>
<dbReference type="Pfam" id="PF01380">
    <property type="entry name" value="SIS"/>
    <property type="match status" value="1"/>
</dbReference>
<evidence type="ECO:0000256" key="2">
    <source>
        <dbReference type="ARBA" id="ARBA00023125"/>
    </source>
</evidence>
<reference evidence="6 7" key="1">
    <citation type="submission" date="2021-06" db="EMBL/GenBank/DDBJ databases">
        <authorList>
            <person name="Sun Q."/>
            <person name="Li D."/>
        </authorList>
    </citation>
    <scope>NUCLEOTIDE SEQUENCE [LARGE SCALE GENOMIC DNA]</scope>
    <source>
        <strain evidence="6 7">MSJ-40</strain>
    </source>
</reference>
<evidence type="ECO:0000259" key="4">
    <source>
        <dbReference type="PROSITE" id="PS51071"/>
    </source>
</evidence>
<evidence type="ECO:0000256" key="1">
    <source>
        <dbReference type="ARBA" id="ARBA00023015"/>
    </source>
</evidence>
<evidence type="ECO:0000256" key="3">
    <source>
        <dbReference type="ARBA" id="ARBA00023163"/>
    </source>
</evidence>
<evidence type="ECO:0000313" key="6">
    <source>
        <dbReference type="EMBL" id="MBU5438938.1"/>
    </source>
</evidence>
<feature type="domain" description="SIS" evidence="5">
    <location>
        <begin position="124"/>
        <end position="264"/>
    </location>
</feature>
<dbReference type="Pfam" id="PF01418">
    <property type="entry name" value="HTH_6"/>
    <property type="match status" value="1"/>
</dbReference>
<dbReference type="InterPro" id="IPR047640">
    <property type="entry name" value="RpiR-like"/>
</dbReference>
<protein>
    <submittedName>
        <fullName evidence="6">MurR/RpiR family transcriptional regulator</fullName>
    </submittedName>
</protein>
<accession>A0ABS6E9Q8</accession>
<feature type="domain" description="HTH rpiR-type" evidence="4">
    <location>
        <begin position="1"/>
        <end position="77"/>
    </location>
</feature>
<evidence type="ECO:0000259" key="5">
    <source>
        <dbReference type="PROSITE" id="PS51464"/>
    </source>
</evidence>
<dbReference type="PROSITE" id="PS51071">
    <property type="entry name" value="HTH_RPIR"/>
    <property type="match status" value="1"/>
</dbReference>
<keyword evidence="1" id="KW-0805">Transcription regulation</keyword>
<gene>
    <name evidence="6" type="ORF">KQI42_13000</name>
</gene>
<sequence length="283" mass="31844">MDIFLKLHEMEEQLTKSEQKISQCILDNSEEIYNYSIKEFAKECNTSPASIVRFCHKLGYDGFQEFKINLIKNVTNSQYKENNIYEDVSVEDDIEDIINKITMINIKSIENTKTLLDRKQLEKAINSLDEAKNIYLFGVGASGLVAMDFQHKLMRINKKAFMYLDSHSQLASAVNIEKGDVAVGISHSGKTLEVLKAIMAAKEKGARTISITKYGNNPVSSAADMKLWVGDIEKNLRIGAIASRIAQLTLIDILLIGLSKKNFEVVSKIRMDSSLIVKDLKVK</sequence>
<dbReference type="Proteomes" id="UP000749471">
    <property type="component" value="Unassembled WGS sequence"/>
</dbReference>
<organism evidence="6 7">
    <name type="scientific">Tissierella simiarum</name>
    <dbReference type="NCBI Taxonomy" id="2841534"/>
    <lineage>
        <taxon>Bacteria</taxon>
        <taxon>Bacillati</taxon>
        <taxon>Bacillota</taxon>
        <taxon>Tissierellia</taxon>
        <taxon>Tissierellales</taxon>
        <taxon>Tissierellaceae</taxon>
        <taxon>Tissierella</taxon>
    </lineage>
</organism>
<dbReference type="EMBL" id="JAHLPM010000011">
    <property type="protein sequence ID" value="MBU5438938.1"/>
    <property type="molecule type" value="Genomic_DNA"/>
</dbReference>
<dbReference type="PROSITE" id="PS51464">
    <property type="entry name" value="SIS"/>
    <property type="match status" value="1"/>
</dbReference>
<evidence type="ECO:0000313" key="7">
    <source>
        <dbReference type="Proteomes" id="UP000749471"/>
    </source>
</evidence>
<keyword evidence="7" id="KW-1185">Reference proteome</keyword>
<keyword evidence="3" id="KW-0804">Transcription</keyword>
<dbReference type="InterPro" id="IPR001347">
    <property type="entry name" value="SIS_dom"/>
</dbReference>
<dbReference type="CDD" id="cd05013">
    <property type="entry name" value="SIS_RpiR"/>
    <property type="match status" value="1"/>
</dbReference>
<keyword evidence="2" id="KW-0238">DNA-binding</keyword>
<dbReference type="PANTHER" id="PTHR30514:SF1">
    <property type="entry name" value="HTH-TYPE TRANSCRIPTIONAL REGULATOR HEXR-RELATED"/>
    <property type="match status" value="1"/>
</dbReference>
<dbReference type="RefSeq" id="WP_216520452.1">
    <property type="nucleotide sequence ID" value="NZ_JAHLPM010000011.1"/>
</dbReference>
<dbReference type="InterPro" id="IPR035472">
    <property type="entry name" value="RpiR-like_SIS"/>
</dbReference>
<name>A0ABS6E9Q8_9FIRM</name>
<dbReference type="PANTHER" id="PTHR30514">
    <property type="entry name" value="GLUCOKINASE"/>
    <property type="match status" value="1"/>
</dbReference>
<comment type="caution">
    <text evidence="6">The sequence shown here is derived from an EMBL/GenBank/DDBJ whole genome shotgun (WGS) entry which is preliminary data.</text>
</comment>
<proteinExistence type="predicted"/>